<feature type="compositionally biased region" description="Polar residues" evidence="5">
    <location>
        <begin position="237"/>
        <end position="248"/>
    </location>
</feature>
<dbReference type="SUPFAM" id="SSF57903">
    <property type="entry name" value="FYVE/PHD zinc finger"/>
    <property type="match status" value="1"/>
</dbReference>
<dbReference type="InterPro" id="IPR000306">
    <property type="entry name" value="Znf_FYVE"/>
</dbReference>
<keyword evidence="8" id="KW-1185">Reference proteome</keyword>
<name>A0AAD4D6J0_9FUNG</name>
<proteinExistence type="predicted"/>
<feature type="compositionally biased region" description="Low complexity" evidence="5">
    <location>
        <begin position="26"/>
        <end position="36"/>
    </location>
</feature>
<reference evidence="7" key="1">
    <citation type="journal article" date="2020" name="Fungal Divers.">
        <title>Resolving the Mortierellaceae phylogeny through synthesis of multi-gene phylogenetics and phylogenomics.</title>
        <authorList>
            <person name="Vandepol N."/>
            <person name="Liber J."/>
            <person name="Desiro A."/>
            <person name="Na H."/>
            <person name="Kennedy M."/>
            <person name="Barry K."/>
            <person name="Grigoriev I.V."/>
            <person name="Miller A.N."/>
            <person name="O'Donnell K."/>
            <person name="Stajich J.E."/>
            <person name="Bonito G."/>
        </authorList>
    </citation>
    <scope>NUCLEOTIDE SEQUENCE</scope>
    <source>
        <strain evidence="7">NRRL 28262</strain>
    </source>
</reference>
<feature type="compositionally biased region" description="Basic and acidic residues" evidence="5">
    <location>
        <begin position="213"/>
        <end position="224"/>
    </location>
</feature>
<comment type="caution">
    <text evidence="7">The sequence shown here is derived from an EMBL/GenBank/DDBJ whole genome shotgun (WGS) entry which is preliminary data.</text>
</comment>
<feature type="region of interest" description="Disordered" evidence="5">
    <location>
        <begin position="170"/>
        <end position="383"/>
    </location>
</feature>
<keyword evidence="3" id="KW-0862">Zinc</keyword>
<feature type="compositionally biased region" description="Low complexity" evidence="5">
    <location>
        <begin position="249"/>
        <end position="278"/>
    </location>
</feature>
<dbReference type="Proteomes" id="UP001194580">
    <property type="component" value="Unassembled WGS sequence"/>
</dbReference>
<feature type="compositionally biased region" description="Acidic residues" evidence="5">
    <location>
        <begin position="53"/>
        <end position="90"/>
    </location>
</feature>
<feature type="compositionally biased region" description="Low complexity" evidence="5">
    <location>
        <begin position="130"/>
        <end position="142"/>
    </location>
</feature>
<evidence type="ECO:0000256" key="5">
    <source>
        <dbReference type="SAM" id="MobiDB-lite"/>
    </source>
</evidence>
<feature type="compositionally biased region" description="Basic and acidic residues" evidence="5">
    <location>
        <begin position="535"/>
        <end position="544"/>
    </location>
</feature>
<feature type="domain" description="FYVE-type" evidence="6">
    <location>
        <begin position="789"/>
        <end position="825"/>
    </location>
</feature>
<dbReference type="PANTHER" id="PTHR13275">
    <property type="entry name" value="YL-1 PROTEIN TRANSCRIPTION FACTOR-LIKE 1"/>
    <property type="match status" value="1"/>
</dbReference>
<organism evidence="7 8">
    <name type="scientific">Linnemannia exigua</name>
    <dbReference type="NCBI Taxonomy" id="604196"/>
    <lineage>
        <taxon>Eukaryota</taxon>
        <taxon>Fungi</taxon>
        <taxon>Fungi incertae sedis</taxon>
        <taxon>Mucoromycota</taxon>
        <taxon>Mortierellomycotina</taxon>
        <taxon>Mortierellomycetes</taxon>
        <taxon>Mortierellales</taxon>
        <taxon>Mortierellaceae</taxon>
        <taxon>Linnemannia</taxon>
    </lineage>
</organism>
<dbReference type="InterPro" id="IPR011011">
    <property type="entry name" value="Znf_FYVE_PHD"/>
</dbReference>
<accession>A0AAD4D6J0</accession>
<sequence>MGDKGQLLRHASLYSPETPLHLLRPTSGNNTNNSNNAHDDVDREGRRHSDTHDVEEEDDDDDDSEYDEDSMDDEDGSELDDSEIDDDEYSNSESDHTETESSTHMSLARNEPHRIAPISSVAIATHPVANSNTSNTTPSTDTPGKDAHLGSAQRAQQEVVKQLTLATGAWSFNPDSNNVQEPYHAEHTSTDSNTSRDSNKDHGIPSTGNTATHVRDNGMDERVLMLETVRPQEGLLPSTTRIPSSRDQTSALPPLPLADTPTTRMSQQQHLQQQHPLQRIPDQDAISNRSSTSRSSYSSGEAPNVAKARLLPYIEDDAEDEDEYSGDDDEDDYSYSEDEDEEEEEDDEDEEEDSSSEYHYGAKDNQANRASKARAPPPGQYTRSTYYQYRTSRLDENYLQKRAITKQVVRRSSLTALLGEASQPAPALPTLQIKNFTIHPTGSPLGHQVHNNAHAARRPGLTGVWPQPGVFPEPPVTTRHQDERTRLKPHSEGSDSGRVAGAGPGLRTGSNLSEQNRRLMLGPNAAVAVLSQEPNRPRRTDSGVEVKLSPHQHRNSGSGSSDSRSSNERQSTRWADISVAESSSSAQSSNDQGISQIPTITIIPARRPRMKSEGDTPDVRLSSSVGVSSNGLTPDSPNGTTDVSQIVKQPLKSSISCHTFPRAAGKRVGRKHVSWHHSLFPTERVLRVKPSLPSLSNIAAESAEATLSQLPAIPLMAKDNVKDYHQSIRSLRTLSRDEITKMSYKQQGRQELTSTVPISKSAHDSTSWWSLSRWLKGPPAVDKRHWKPDSSRETCAYCFAPFHRLTNPRHHCRKCGDIFCGKCASAEILMDAKNCVYVQQSQLARWSRRVDIQRHNLWIDTLPQLHPVRTAAESALGTGSGVSGAPLLGTMDGTGSVGHASGMNGGIGGVNLGRGSLNGSGSGGRRGSWQMAPSAMKKPRVSIFGLFGQGATGAGPAQSDSRRGSIDVSAAENVYANHYGHLQPHHSVAFSMGRRASSSSILRNNNTVSGTGHMMIMAGAPLTLNNEGAIAMSRRMSSGGVGEVHILVDSSSNNSLNIQWTTMVTKVMTQQ</sequence>
<evidence type="ECO:0000256" key="4">
    <source>
        <dbReference type="PROSITE-ProRule" id="PRU00091"/>
    </source>
</evidence>
<feature type="region of interest" description="Disordered" evidence="5">
    <location>
        <begin position="463"/>
        <end position="511"/>
    </location>
</feature>
<dbReference type="PROSITE" id="PS50178">
    <property type="entry name" value="ZF_FYVE"/>
    <property type="match status" value="1"/>
</dbReference>
<feature type="compositionally biased region" description="Low complexity" evidence="5">
    <location>
        <begin position="287"/>
        <end position="299"/>
    </location>
</feature>
<dbReference type="Gene3D" id="3.30.40.10">
    <property type="entry name" value="Zinc/RING finger domain, C3HC4 (zinc finger)"/>
    <property type="match status" value="1"/>
</dbReference>
<evidence type="ECO:0000256" key="3">
    <source>
        <dbReference type="ARBA" id="ARBA00022833"/>
    </source>
</evidence>
<dbReference type="InterPro" id="IPR013083">
    <property type="entry name" value="Znf_RING/FYVE/PHD"/>
</dbReference>
<evidence type="ECO:0000256" key="1">
    <source>
        <dbReference type="ARBA" id="ARBA00022723"/>
    </source>
</evidence>
<feature type="compositionally biased region" description="Low complexity" evidence="5">
    <location>
        <begin position="578"/>
        <end position="589"/>
    </location>
</feature>
<evidence type="ECO:0000313" key="8">
    <source>
        <dbReference type="Proteomes" id="UP001194580"/>
    </source>
</evidence>
<feature type="compositionally biased region" description="Basic and acidic residues" evidence="5">
    <location>
        <begin position="37"/>
        <end position="52"/>
    </location>
</feature>
<evidence type="ECO:0000259" key="6">
    <source>
        <dbReference type="PROSITE" id="PS50178"/>
    </source>
</evidence>
<dbReference type="SMART" id="SM00064">
    <property type="entry name" value="FYVE"/>
    <property type="match status" value="1"/>
</dbReference>
<dbReference type="PANTHER" id="PTHR13275:SF4">
    <property type="entry name" value="VACUOLAR PROTEIN SORTING-ASSOCIATED PROTEIN 72 HOMOLOG"/>
    <property type="match status" value="1"/>
</dbReference>
<feature type="compositionally biased region" description="Low complexity" evidence="5">
    <location>
        <begin position="621"/>
        <end position="632"/>
    </location>
</feature>
<dbReference type="EMBL" id="JAAAIL010001347">
    <property type="protein sequence ID" value="KAG0270424.1"/>
    <property type="molecule type" value="Genomic_DNA"/>
</dbReference>
<keyword evidence="1" id="KW-0479">Metal-binding</keyword>
<dbReference type="Pfam" id="PF01363">
    <property type="entry name" value="FYVE"/>
    <property type="match status" value="1"/>
</dbReference>
<feature type="region of interest" description="Disordered" evidence="5">
    <location>
        <begin position="528"/>
        <end position="640"/>
    </location>
</feature>
<protein>
    <recommendedName>
        <fullName evidence="6">FYVE-type domain-containing protein</fullName>
    </recommendedName>
</protein>
<feature type="compositionally biased region" description="Low complexity" evidence="5">
    <location>
        <begin position="555"/>
        <end position="564"/>
    </location>
</feature>
<feature type="compositionally biased region" description="Acidic residues" evidence="5">
    <location>
        <begin position="314"/>
        <end position="355"/>
    </location>
</feature>
<dbReference type="AlphaFoldDB" id="A0AAD4D6J0"/>
<feature type="compositionally biased region" description="Basic and acidic residues" evidence="5">
    <location>
        <begin position="479"/>
        <end position="495"/>
    </location>
</feature>
<feature type="region of interest" description="Disordered" evidence="5">
    <location>
        <begin position="1"/>
        <end position="158"/>
    </location>
</feature>
<evidence type="ECO:0000256" key="2">
    <source>
        <dbReference type="ARBA" id="ARBA00022771"/>
    </source>
</evidence>
<keyword evidence="2 4" id="KW-0863">Zinc-finger</keyword>
<dbReference type="InterPro" id="IPR017455">
    <property type="entry name" value="Znf_FYVE-rel"/>
</dbReference>
<evidence type="ECO:0000313" key="7">
    <source>
        <dbReference type="EMBL" id="KAG0270424.1"/>
    </source>
</evidence>
<dbReference type="GO" id="GO:0008270">
    <property type="term" value="F:zinc ion binding"/>
    <property type="evidence" value="ECO:0007669"/>
    <property type="project" value="UniProtKB-KW"/>
</dbReference>
<dbReference type="GO" id="GO:0005634">
    <property type="term" value="C:nucleus"/>
    <property type="evidence" value="ECO:0007669"/>
    <property type="project" value="TreeGrafter"/>
</dbReference>
<gene>
    <name evidence="7" type="ORF">BGZ95_001693</name>
</gene>